<evidence type="ECO:0000256" key="7">
    <source>
        <dbReference type="SAM" id="MobiDB-lite"/>
    </source>
</evidence>
<feature type="compositionally biased region" description="Low complexity" evidence="7">
    <location>
        <begin position="64"/>
        <end position="75"/>
    </location>
</feature>
<keyword evidence="4" id="KW-0238">DNA-binding</keyword>
<keyword evidence="9" id="KW-1185">Reference proteome</keyword>
<evidence type="ECO:0000256" key="1">
    <source>
        <dbReference type="ARBA" id="ARBA00004123"/>
    </source>
</evidence>
<feature type="compositionally biased region" description="Polar residues" evidence="7">
    <location>
        <begin position="156"/>
        <end position="167"/>
    </location>
</feature>
<comment type="caution">
    <text evidence="8">The sequence shown here is derived from an EMBL/GenBank/DDBJ whole genome shotgun (WGS) entry which is preliminary data.</text>
</comment>
<keyword evidence="6" id="KW-0539">Nucleus</keyword>
<dbReference type="GO" id="GO:0000976">
    <property type="term" value="F:transcription cis-regulatory region binding"/>
    <property type="evidence" value="ECO:0007669"/>
    <property type="project" value="TreeGrafter"/>
</dbReference>
<evidence type="ECO:0000313" key="9">
    <source>
        <dbReference type="Proteomes" id="UP000094444"/>
    </source>
</evidence>
<feature type="compositionally biased region" description="Polar residues" evidence="7">
    <location>
        <begin position="85"/>
        <end position="94"/>
    </location>
</feature>
<gene>
    <name evidence="8" type="ORF">DHEL01_v205694</name>
</gene>
<evidence type="ECO:0000256" key="4">
    <source>
        <dbReference type="ARBA" id="ARBA00023125"/>
    </source>
</evidence>
<feature type="region of interest" description="Disordered" evidence="7">
    <location>
        <begin position="32"/>
        <end position="115"/>
    </location>
</feature>
<dbReference type="Pfam" id="PF11951">
    <property type="entry name" value="Fungal_trans_2"/>
    <property type="match status" value="1"/>
</dbReference>
<protein>
    <recommendedName>
        <fullName evidence="10">C6 zinc finger domain-containing protein</fullName>
    </recommendedName>
</protein>
<evidence type="ECO:0000256" key="6">
    <source>
        <dbReference type="ARBA" id="ARBA00023242"/>
    </source>
</evidence>
<keyword evidence="5" id="KW-0804">Transcription</keyword>
<dbReference type="GO" id="GO:0045944">
    <property type="term" value="P:positive regulation of transcription by RNA polymerase II"/>
    <property type="evidence" value="ECO:0007669"/>
    <property type="project" value="TreeGrafter"/>
</dbReference>
<dbReference type="InterPro" id="IPR021858">
    <property type="entry name" value="Fun_TF"/>
</dbReference>
<name>A0A2P5I056_DIAHE</name>
<comment type="subcellular location">
    <subcellularLocation>
        <location evidence="1">Nucleus</location>
    </subcellularLocation>
</comment>
<dbReference type="CDD" id="cd12148">
    <property type="entry name" value="fungal_TF_MHR"/>
    <property type="match status" value="1"/>
</dbReference>
<evidence type="ECO:0000256" key="2">
    <source>
        <dbReference type="ARBA" id="ARBA00022833"/>
    </source>
</evidence>
<feature type="region of interest" description="Disordered" evidence="7">
    <location>
        <begin position="203"/>
        <end position="247"/>
    </location>
</feature>
<proteinExistence type="predicted"/>
<organism evidence="8 9">
    <name type="scientific">Diaporthe helianthi</name>
    <dbReference type="NCBI Taxonomy" id="158607"/>
    <lineage>
        <taxon>Eukaryota</taxon>
        <taxon>Fungi</taxon>
        <taxon>Dikarya</taxon>
        <taxon>Ascomycota</taxon>
        <taxon>Pezizomycotina</taxon>
        <taxon>Sordariomycetes</taxon>
        <taxon>Sordariomycetidae</taxon>
        <taxon>Diaporthales</taxon>
        <taxon>Diaporthaceae</taxon>
        <taxon>Diaporthe</taxon>
    </lineage>
</organism>
<dbReference type="EMBL" id="MAVT02000428">
    <property type="protein sequence ID" value="POS75908.1"/>
    <property type="molecule type" value="Genomic_DNA"/>
</dbReference>
<feature type="compositionally biased region" description="Low complexity" evidence="7">
    <location>
        <begin position="141"/>
        <end position="152"/>
    </location>
</feature>
<reference evidence="8" key="1">
    <citation type="submission" date="2017-09" db="EMBL/GenBank/DDBJ databases">
        <title>Polyketide synthases of a Diaporthe helianthi virulent isolate.</title>
        <authorList>
            <person name="Baroncelli R."/>
        </authorList>
    </citation>
    <scope>NUCLEOTIDE SEQUENCE [LARGE SCALE GENOMIC DNA]</scope>
    <source>
        <strain evidence="8">7/96</strain>
    </source>
</reference>
<dbReference type="PANTHER" id="PTHR37534:SF4">
    <property type="entry name" value="ZN(II)2CYS6 TRANSCRIPTION FACTOR (EUROFUNG)"/>
    <property type="match status" value="1"/>
</dbReference>
<sequence length="623" mass="68655">MLETAKGQSSGDVEIIDVTSEVIRDYWHESNMSVNSGPVAGHQRKSLKHHEDPRHQQLRGSPKSSNDSTASTLSSQKDDVASLTAAGSSGNATDAASAPVTPASGHIPNPESSANILSPHSYDMIHSAAAQLLDLGCSAPGAPPSAGAPQAGLLQPANQSSNHSIASPGSEGMSQDGIFLPGSAYLEFHSALRSHTFNAARSAYPSRCGTPEHPEAAHATAGSEGQLEGDCLPSIPNTSDTVSPLDDVALSRPTPRLSELSQLEEFELWKNWVDEIGPWLDKFDNERRFVRVLPPLAREHPHLRYSMLALSARQLERKFPERPATSLGLYQEAIHQLVPQLQTRTTTVVASCVVLCVLEMMSCSPKMWRRHLDGSASLILSLGINGFSGGLEQALFWCFARMDLCGALISDERTIIPIDSWLPKPATDLNIRLAYSAGGFDMYANYIVHLCAEAMDLFADSTKGREDDFRRRWNSLFSRLNDWYHFRPPEMRPVLDLPHETEPERPFPILLFSNPSAISGNQMYHTAALLMLQRIPRGTRLPTTTRSMLWHARRICAISISNTDHACWTNCIQPLWLAGRIMSNPSEHRAILKTYELIEKETGWGAKWRADDLRTFWGDLDGG</sequence>
<evidence type="ECO:0000256" key="3">
    <source>
        <dbReference type="ARBA" id="ARBA00023015"/>
    </source>
</evidence>
<dbReference type="Proteomes" id="UP000094444">
    <property type="component" value="Unassembled WGS sequence"/>
</dbReference>
<dbReference type="OrthoDB" id="415590at2759"/>
<keyword evidence="3" id="KW-0805">Transcription regulation</keyword>
<dbReference type="GO" id="GO:0003700">
    <property type="term" value="F:DNA-binding transcription factor activity"/>
    <property type="evidence" value="ECO:0007669"/>
    <property type="project" value="TreeGrafter"/>
</dbReference>
<accession>A0A2P5I056</accession>
<dbReference type="InParanoid" id="A0A2P5I056"/>
<evidence type="ECO:0008006" key="10">
    <source>
        <dbReference type="Google" id="ProtNLM"/>
    </source>
</evidence>
<keyword evidence="2" id="KW-0862">Zinc</keyword>
<evidence type="ECO:0000256" key="5">
    <source>
        <dbReference type="ARBA" id="ARBA00023163"/>
    </source>
</evidence>
<dbReference type="STRING" id="158607.A0A2P5I056"/>
<dbReference type="PANTHER" id="PTHR37534">
    <property type="entry name" value="TRANSCRIPTIONAL ACTIVATOR PROTEIN UGA3"/>
    <property type="match status" value="1"/>
</dbReference>
<dbReference type="GO" id="GO:0005634">
    <property type="term" value="C:nucleus"/>
    <property type="evidence" value="ECO:0007669"/>
    <property type="project" value="UniProtKB-SubCell"/>
</dbReference>
<dbReference type="AlphaFoldDB" id="A0A2P5I056"/>
<feature type="region of interest" description="Disordered" evidence="7">
    <location>
        <begin position="141"/>
        <end position="174"/>
    </location>
</feature>
<evidence type="ECO:0000313" key="8">
    <source>
        <dbReference type="EMBL" id="POS75908.1"/>
    </source>
</evidence>